<feature type="chain" id="PRO_5022767733" description="alpha-L-rhamnosidase" evidence="4">
    <location>
        <begin position="22"/>
        <end position="1076"/>
    </location>
</feature>
<dbReference type="InterPro" id="IPR008979">
    <property type="entry name" value="Galactose-bd-like_sf"/>
</dbReference>
<evidence type="ECO:0000259" key="5">
    <source>
        <dbReference type="Pfam" id="PF05592"/>
    </source>
</evidence>
<dbReference type="PANTHER" id="PTHR33307:SF6">
    <property type="entry name" value="ALPHA-RHAMNOSIDASE (EUROFUNG)-RELATED"/>
    <property type="match status" value="1"/>
</dbReference>
<feature type="domain" description="Alpha-L-rhamnosidase concanavalin-like" evidence="5">
    <location>
        <begin position="517"/>
        <end position="615"/>
    </location>
</feature>
<feature type="domain" description="Alpha-L-rhamnosidase C-terminal" evidence="8">
    <location>
        <begin position="973"/>
        <end position="1042"/>
    </location>
</feature>
<dbReference type="SUPFAM" id="SSF49785">
    <property type="entry name" value="Galactose-binding domain-like"/>
    <property type="match status" value="1"/>
</dbReference>
<evidence type="ECO:0000256" key="3">
    <source>
        <dbReference type="ARBA" id="ARBA00022801"/>
    </source>
</evidence>
<dbReference type="Proteomes" id="UP000315440">
    <property type="component" value="Unassembled WGS sequence"/>
</dbReference>
<evidence type="ECO:0000256" key="4">
    <source>
        <dbReference type="SAM" id="SignalP"/>
    </source>
</evidence>
<comment type="catalytic activity">
    <reaction evidence="1">
        <text>Hydrolysis of terminal non-reducing alpha-L-rhamnose residues in alpha-L-rhamnosides.</text>
        <dbReference type="EC" id="3.2.1.40"/>
    </reaction>
</comment>
<feature type="signal peptide" evidence="4">
    <location>
        <begin position="1"/>
        <end position="21"/>
    </location>
</feature>
<keyword evidence="3" id="KW-0378">Hydrolase</keyword>
<reference evidence="9 10" key="1">
    <citation type="submission" date="2019-02" db="EMBL/GenBank/DDBJ databases">
        <title>Deep-cultivation of Planctomycetes and their phenomic and genomic characterization uncovers novel biology.</title>
        <authorList>
            <person name="Wiegand S."/>
            <person name="Jogler M."/>
            <person name="Boedeker C."/>
            <person name="Pinto D."/>
            <person name="Vollmers J."/>
            <person name="Rivas-Marin E."/>
            <person name="Kohn T."/>
            <person name="Peeters S.H."/>
            <person name="Heuer A."/>
            <person name="Rast P."/>
            <person name="Oberbeckmann S."/>
            <person name="Bunk B."/>
            <person name="Jeske O."/>
            <person name="Meyerdierks A."/>
            <person name="Storesund J.E."/>
            <person name="Kallscheuer N."/>
            <person name="Luecker S."/>
            <person name="Lage O.M."/>
            <person name="Pohl T."/>
            <person name="Merkel B.J."/>
            <person name="Hornburger P."/>
            <person name="Mueller R.-W."/>
            <person name="Bruemmer F."/>
            <person name="Labrenz M."/>
            <person name="Spormann A.M."/>
            <person name="Op Den Camp H."/>
            <person name="Overmann J."/>
            <person name="Amann R."/>
            <person name="Jetten M.S.M."/>
            <person name="Mascher T."/>
            <person name="Medema M.H."/>
            <person name="Devos D.P."/>
            <person name="Kaster A.-K."/>
            <person name="Ovreas L."/>
            <person name="Rohde M."/>
            <person name="Galperin M.Y."/>
            <person name="Jogler C."/>
        </authorList>
    </citation>
    <scope>NUCLEOTIDE SEQUENCE [LARGE SCALE GENOMIC DNA]</scope>
    <source>
        <strain evidence="9 10">Mal64</strain>
    </source>
</reference>
<dbReference type="Gene3D" id="2.60.420.10">
    <property type="entry name" value="Maltose phosphorylase, domain 3"/>
    <property type="match status" value="1"/>
</dbReference>
<dbReference type="GO" id="GO:0005975">
    <property type="term" value="P:carbohydrate metabolic process"/>
    <property type="evidence" value="ECO:0007669"/>
    <property type="project" value="InterPro"/>
</dbReference>
<keyword evidence="10" id="KW-1185">Reference proteome</keyword>
<dbReference type="EC" id="3.2.1.40" evidence="2"/>
<dbReference type="Pfam" id="PF25788">
    <property type="entry name" value="Ig_Rha78A_N"/>
    <property type="match status" value="1"/>
</dbReference>
<dbReference type="InterPro" id="IPR013737">
    <property type="entry name" value="Bac_rhamnosid_N"/>
</dbReference>
<name>A0A5C5ZU26_9BACT</name>
<dbReference type="Pfam" id="PF05592">
    <property type="entry name" value="Bac_rhamnosid"/>
    <property type="match status" value="1"/>
</dbReference>
<dbReference type="PIRSF" id="PIRSF010631">
    <property type="entry name" value="A-rhamnsds"/>
    <property type="match status" value="1"/>
</dbReference>
<dbReference type="InterPro" id="IPR016007">
    <property type="entry name" value="Alpha_rhamnosid"/>
</dbReference>
<dbReference type="AlphaFoldDB" id="A0A5C5ZU26"/>
<dbReference type="Gene3D" id="2.60.40.10">
    <property type="entry name" value="Immunoglobulins"/>
    <property type="match status" value="1"/>
</dbReference>
<dbReference type="RefSeq" id="WP_146398488.1">
    <property type="nucleotide sequence ID" value="NZ_SJPQ01000001.1"/>
</dbReference>
<evidence type="ECO:0000259" key="7">
    <source>
        <dbReference type="Pfam" id="PF17389"/>
    </source>
</evidence>
<dbReference type="InterPro" id="IPR013783">
    <property type="entry name" value="Ig-like_fold"/>
</dbReference>
<dbReference type="Pfam" id="PF08531">
    <property type="entry name" value="Bac_rhamnosid_N"/>
    <property type="match status" value="1"/>
</dbReference>
<feature type="domain" description="Bacterial alpha-L-rhamnosidase N-terminal" evidence="6">
    <location>
        <begin position="335"/>
        <end position="506"/>
    </location>
</feature>
<dbReference type="OrthoDB" id="9761045at2"/>
<dbReference type="InterPro" id="IPR035398">
    <property type="entry name" value="Bac_rhamnosid_C"/>
</dbReference>
<dbReference type="InterPro" id="IPR008928">
    <property type="entry name" value="6-hairpin_glycosidase_sf"/>
</dbReference>
<keyword evidence="4" id="KW-0732">Signal</keyword>
<evidence type="ECO:0000259" key="6">
    <source>
        <dbReference type="Pfam" id="PF08531"/>
    </source>
</evidence>
<sequence length="1076" mass="120046" precursor="true">MRTLIRLTAFTVCLLASDAFAALTVAELQCEQLREAVGIDTPAPRLTWRLASDERGDRQTAYRLLVASTAEKLAAGEGDLWDSGRVDSGDSLLIPYAGKPLATHQACHWKVRAWDAAGEPSPWSEPGEFSMGVMKGEDWQAEWIGLDVPKRVEYLEGPSWIWLPGGEPTKAAEPGERYFRREIDVPSDRGAITQVTYRICADDRVTIYYDGREIGRRGGPNATKEMDLTHRFTPGRHVLGAAPNNQGDEPSPAGLIAKLIVEFADGEPYIVMTDSSWRCHPDLVEGWADLDFDDSAWSDANELGEAGIEPWGPVRHAEGRRLAARHLRKEFTIDKPIARAVVSLSGLGSSELYLNGEKVGDHVLSPAMSEYPERSYYVTHDVTDMLAEGKNAAGVLLGNGRFYAMRSEVYAGMPTYGSPKLLLQLRVEHPDGSESTFVSDPTWKLTEEGPIRANNEYDGEEYDARRELTGWAEVGYDDTAWQNAEPTDAPSKTLSAQMIEPIRVTQTLAAKSITEPRPGVYVVDLGQNIVGWCRLHVEGPAGTRVRLRHAETLKSDGAPKFDNLRGAKATDYYTLRGDGREVYEPRFTYHGFRFVELTGLPTPPTLQTVEGRVVHDDLTPVGRFECSSDLLNQVHENIRWGLRGNYRSVPTDCPQRDERQAWLGDRIEIARGETYLFDAAAFYSKWLRDIRDCQRDDGAVPNIAPGHWPNYSTNVVWPSASVFLPGMLFSQYGDARTLEQHYASMARWIDFIHGYVRDDGLIDRDNYGDWCVPPEDPLLIHSVDPARKTDTTLLASSFLCYDLKTMGMYAWGLRKQDDQRRYFRMSEEMSDAINGKYYNEKLGQYDNGTQTSSVLPLYFGIAPQADRDKVFRRLVTNIEEKTHGHIGTGLVGGQFLFRTLNDHGRADLALEIATQSEYPGWGYMISQGATTIWELWNGDTADPAMNSGNHAMLIGDLLTWMYEDLAGIAPDVFRPGFQSVKMTPQIVEGLDFVKAAHLSPLGWIESEWRRDGDALEWRVVVPTNATAELRIPVSDLSTVTESGAELTKAPGVAYIGSEAGRVIVEVGGGEYRFRVE</sequence>
<dbReference type="PANTHER" id="PTHR33307">
    <property type="entry name" value="ALPHA-RHAMNOSIDASE (EUROFUNG)"/>
    <property type="match status" value="1"/>
</dbReference>
<dbReference type="Pfam" id="PF17390">
    <property type="entry name" value="Bac_rhamnosid_C"/>
    <property type="match status" value="1"/>
</dbReference>
<proteinExistence type="predicted"/>
<comment type="caution">
    <text evidence="9">The sequence shown here is derived from an EMBL/GenBank/DDBJ whole genome shotgun (WGS) entry which is preliminary data.</text>
</comment>
<accession>A0A5C5ZU26</accession>
<dbReference type="EMBL" id="SJPQ01000001">
    <property type="protein sequence ID" value="TWT91074.1"/>
    <property type="molecule type" value="Genomic_DNA"/>
</dbReference>
<evidence type="ECO:0000256" key="2">
    <source>
        <dbReference type="ARBA" id="ARBA00012652"/>
    </source>
</evidence>
<dbReference type="Gene3D" id="2.60.120.260">
    <property type="entry name" value="Galactose-binding domain-like"/>
    <property type="match status" value="3"/>
</dbReference>
<evidence type="ECO:0000313" key="9">
    <source>
        <dbReference type="EMBL" id="TWT91074.1"/>
    </source>
</evidence>
<gene>
    <name evidence="9" type="ORF">Mal64_14730</name>
</gene>
<protein>
    <recommendedName>
        <fullName evidence="2">alpha-L-rhamnosidase</fullName>
        <ecNumber evidence="2">3.2.1.40</ecNumber>
    </recommendedName>
</protein>
<evidence type="ECO:0000256" key="1">
    <source>
        <dbReference type="ARBA" id="ARBA00001445"/>
    </source>
</evidence>
<evidence type="ECO:0000313" key="10">
    <source>
        <dbReference type="Proteomes" id="UP000315440"/>
    </source>
</evidence>
<evidence type="ECO:0000259" key="8">
    <source>
        <dbReference type="Pfam" id="PF17390"/>
    </source>
</evidence>
<feature type="domain" description="Alpha-L-rhamnosidase six-hairpin glycosidase" evidence="7">
    <location>
        <begin position="621"/>
        <end position="964"/>
    </location>
</feature>
<dbReference type="InterPro" id="IPR012341">
    <property type="entry name" value="6hp_glycosidase-like_sf"/>
</dbReference>
<dbReference type="InterPro" id="IPR035396">
    <property type="entry name" value="Bac_rhamnosid6H"/>
</dbReference>
<organism evidence="9 10">
    <name type="scientific">Pseudobythopirellula maris</name>
    <dbReference type="NCBI Taxonomy" id="2527991"/>
    <lineage>
        <taxon>Bacteria</taxon>
        <taxon>Pseudomonadati</taxon>
        <taxon>Planctomycetota</taxon>
        <taxon>Planctomycetia</taxon>
        <taxon>Pirellulales</taxon>
        <taxon>Lacipirellulaceae</taxon>
        <taxon>Pseudobythopirellula</taxon>
    </lineage>
</organism>
<dbReference type="SUPFAM" id="SSF48208">
    <property type="entry name" value="Six-hairpin glycosidases"/>
    <property type="match status" value="1"/>
</dbReference>
<dbReference type="GO" id="GO:0030596">
    <property type="term" value="F:alpha-L-rhamnosidase activity"/>
    <property type="evidence" value="ECO:0007669"/>
    <property type="project" value="UniProtKB-EC"/>
</dbReference>
<dbReference type="InterPro" id="IPR008902">
    <property type="entry name" value="Rhamnosid_concanavalin"/>
</dbReference>
<dbReference type="Gene3D" id="1.50.10.10">
    <property type="match status" value="1"/>
</dbReference>
<dbReference type="Pfam" id="PF17389">
    <property type="entry name" value="Bac_rhamnosid6H"/>
    <property type="match status" value="1"/>
</dbReference>